<evidence type="ECO:0000313" key="1">
    <source>
        <dbReference type="EMBL" id="TFK76987.1"/>
    </source>
</evidence>
<dbReference type="EMBL" id="ML208259">
    <property type="protein sequence ID" value="TFK76987.1"/>
    <property type="molecule type" value="Genomic_DNA"/>
</dbReference>
<gene>
    <name evidence="1" type="ORF">BDN72DRAFT_830161</name>
</gene>
<accession>A0ACD3BIR1</accession>
<name>A0ACD3BIR1_9AGAR</name>
<keyword evidence="2" id="KW-1185">Reference proteome</keyword>
<reference evidence="1 2" key="1">
    <citation type="journal article" date="2019" name="Nat. Ecol. Evol.">
        <title>Megaphylogeny resolves global patterns of mushroom evolution.</title>
        <authorList>
            <person name="Varga T."/>
            <person name="Krizsan K."/>
            <person name="Foldi C."/>
            <person name="Dima B."/>
            <person name="Sanchez-Garcia M."/>
            <person name="Sanchez-Ramirez S."/>
            <person name="Szollosi G.J."/>
            <person name="Szarkandi J.G."/>
            <person name="Papp V."/>
            <person name="Albert L."/>
            <person name="Andreopoulos W."/>
            <person name="Angelini C."/>
            <person name="Antonin V."/>
            <person name="Barry K.W."/>
            <person name="Bougher N.L."/>
            <person name="Buchanan P."/>
            <person name="Buyck B."/>
            <person name="Bense V."/>
            <person name="Catcheside P."/>
            <person name="Chovatia M."/>
            <person name="Cooper J."/>
            <person name="Damon W."/>
            <person name="Desjardin D."/>
            <person name="Finy P."/>
            <person name="Geml J."/>
            <person name="Haridas S."/>
            <person name="Hughes K."/>
            <person name="Justo A."/>
            <person name="Karasinski D."/>
            <person name="Kautmanova I."/>
            <person name="Kiss B."/>
            <person name="Kocsube S."/>
            <person name="Kotiranta H."/>
            <person name="LaButti K.M."/>
            <person name="Lechner B.E."/>
            <person name="Liimatainen K."/>
            <person name="Lipzen A."/>
            <person name="Lukacs Z."/>
            <person name="Mihaltcheva S."/>
            <person name="Morgado L.N."/>
            <person name="Niskanen T."/>
            <person name="Noordeloos M.E."/>
            <person name="Ohm R.A."/>
            <person name="Ortiz-Santana B."/>
            <person name="Ovrebo C."/>
            <person name="Racz N."/>
            <person name="Riley R."/>
            <person name="Savchenko A."/>
            <person name="Shiryaev A."/>
            <person name="Soop K."/>
            <person name="Spirin V."/>
            <person name="Szebenyi C."/>
            <person name="Tomsovsky M."/>
            <person name="Tulloss R.E."/>
            <person name="Uehling J."/>
            <person name="Grigoriev I.V."/>
            <person name="Vagvolgyi C."/>
            <person name="Papp T."/>
            <person name="Martin F.M."/>
            <person name="Miettinen O."/>
            <person name="Hibbett D.S."/>
            <person name="Nagy L.G."/>
        </authorList>
    </citation>
    <scope>NUCLEOTIDE SEQUENCE [LARGE SCALE GENOMIC DNA]</scope>
    <source>
        <strain evidence="1 2">NL-1719</strain>
    </source>
</reference>
<protein>
    <submittedName>
        <fullName evidence="1">Uncharacterized protein</fullName>
    </submittedName>
</protein>
<evidence type="ECO:0000313" key="2">
    <source>
        <dbReference type="Proteomes" id="UP000308600"/>
    </source>
</evidence>
<dbReference type="Proteomes" id="UP000308600">
    <property type="component" value="Unassembled WGS sequence"/>
</dbReference>
<organism evidence="1 2">
    <name type="scientific">Pluteus cervinus</name>
    <dbReference type="NCBI Taxonomy" id="181527"/>
    <lineage>
        <taxon>Eukaryota</taxon>
        <taxon>Fungi</taxon>
        <taxon>Dikarya</taxon>
        <taxon>Basidiomycota</taxon>
        <taxon>Agaricomycotina</taxon>
        <taxon>Agaricomycetes</taxon>
        <taxon>Agaricomycetidae</taxon>
        <taxon>Agaricales</taxon>
        <taxon>Pluteineae</taxon>
        <taxon>Pluteaceae</taxon>
        <taxon>Pluteus</taxon>
    </lineage>
</organism>
<proteinExistence type="predicted"/>
<sequence>MTAVLSPMDPLRSDRHLSLDDNVVNYSSSTDWRAKYEEVVEMLDGTRSELDEFYQASKEVEAELESEIQRNEKIQQELRVKVERTESERDNWKAKFMSLQTTHNTTTTSLQRELDRLRQDYQQAKVQLRELEMGNDDLERSERAVSSSLVDMEAKYSRALEEKILLEHELLEKAGYEEETQRLKDELRDANVEILVLKDQIVAFSSSSNTRIGASSSKSSLTSNVDSTDNLLDTTPPPDFQLTELSPEIDALASSTSTQATPKASRIQAQPSTPTRSGLPKAIMTPTGIARSTTLPSLRSPPVPPRMAARTTSTASTASNASTSRNKGVQMVSEMRARVKTLEQKIHTRVPRLRMTSVTRPSNNPALTTSSIPPSSLSSINASRPLAKSTWDGFGVNQRRSAEARRSTESEKEKAKQAAGESSGWVLIMEDSPSPPKPREVHGRRTSSPSAPTAFRAVPLTAALNASIAASKTNSLAQSTLPGLRRPSSRLSGGSLSTTTTSSIPTPSSRPATPTFLPIPTSSAQATTSSAPGLKRSATNGAGQPKRASLGGSSSATMLPPDRPPIRPATGTPLSSSTRYGFEGGKLPQLPSLANVTMRAVSKPNMTTTTSSLAKSRIGRPSSTGVAGRKSVGEADKDPMRHRAGSSIGVYGKDFF</sequence>